<keyword evidence="2" id="KW-1185">Reference proteome</keyword>
<dbReference type="SUPFAM" id="SSF55166">
    <property type="entry name" value="Hedgehog/DD-peptidase"/>
    <property type="match status" value="1"/>
</dbReference>
<dbReference type="InterPro" id="IPR024019">
    <property type="entry name" value="CHP04096"/>
</dbReference>
<dbReference type="Proteomes" id="UP000199365">
    <property type="component" value="Unassembled WGS sequence"/>
</dbReference>
<accession>A0A1H1DVH4</accession>
<dbReference type="EMBL" id="FNKX01000001">
    <property type="protein sequence ID" value="SDQ80340.1"/>
    <property type="molecule type" value="Genomic_DNA"/>
</dbReference>
<dbReference type="GO" id="GO:0008168">
    <property type="term" value="F:methyltransferase activity"/>
    <property type="evidence" value="ECO:0007669"/>
    <property type="project" value="UniProtKB-KW"/>
</dbReference>
<dbReference type="AlphaFoldDB" id="A0A1H1DVH4"/>
<protein>
    <submittedName>
        <fullName evidence="1">DNA phosphorothioation-associated putative methyltransferase</fullName>
    </submittedName>
</protein>
<name>A0A1H1DVH4_9BURK</name>
<dbReference type="RefSeq" id="WP_090802710.1">
    <property type="nucleotide sequence ID" value="NZ_FNKX01000001.1"/>
</dbReference>
<dbReference type="STRING" id="157910.SAMN05445850_1789"/>
<dbReference type="GO" id="GO:0032259">
    <property type="term" value="P:methylation"/>
    <property type="evidence" value="ECO:0007669"/>
    <property type="project" value="UniProtKB-KW"/>
</dbReference>
<evidence type="ECO:0000313" key="1">
    <source>
        <dbReference type="EMBL" id="SDQ80340.1"/>
    </source>
</evidence>
<dbReference type="InterPro" id="IPR009045">
    <property type="entry name" value="Zn_M74/Hedgehog-like"/>
</dbReference>
<evidence type="ECO:0000313" key="2">
    <source>
        <dbReference type="Proteomes" id="UP000199365"/>
    </source>
</evidence>
<reference evidence="2" key="1">
    <citation type="submission" date="2016-10" db="EMBL/GenBank/DDBJ databases">
        <authorList>
            <person name="Varghese N."/>
            <person name="Submissions S."/>
        </authorList>
    </citation>
    <scope>NUCLEOTIDE SEQUENCE [LARGE SCALE GENOMIC DNA]</scope>
    <source>
        <strain evidence="2">DUS833</strain>
    </source>
</reference>
<organism evidence="1 2">
    <name type="scientific">Paraburkholderia tuberum</name>
    <dbReference type="NCBI Taxonomy" id="157910"/>
    <lineage>
        <taxon>Bacteria</taxon>
        <taxon>Pseudomonadati</taxon>
        <taxon>Pseudomonadota</taxon>
        <taxon>Betaproteobacteria</taxon>
        <taxon>Burkholderiales</taxon>
        <taxon>Burkholderiaceae</taxon>
        <taxon>Paraburkholderia</taxon>
    </lineage>
</organism>
<keyword evidence="1" id="KW-0489">Methyltransferase</keyword>
<dbReference type="NCBIfam" id="TIGR04096">
    <property type="entry name" value="dnd_rel_methyl"/>
    <property type="match status" value="1"/>
</dbReference>
<keyword evidence="1" id="KW-0808">Transferase</keyword>
<proteinExistence type="predicted"/>
<sequence>MLEPTGKLVIDELYIHRDALAELDEVYVAVVTDALRRAPQAIRDRANVIKLHRKTLRVSLLTYRDFFDEPFPSLFESLVVDRAEHASPAYRSYAESLNPPILHRKELLLPAGHALRSKFTFITQQAEELGLFDAPSTIGFSLNWRRLIASKGYQLKDGQFLPVGNAEPTDDVLECLPGVIARHLTALSRSNLSAPVQLLLRHGLLSNEWTFFDYGCGRGDDIAALRSSGYSVSGWDPYYAPDNTVTEADAVNLGFVVNVIEDPAERIEALRQAFGVTRKVLSVAVMLNSARAGGQQYRDGFLSSRNTFQKYFSQDELKDYLELALQREAFPVGPGIAFVFADQQIEQRFLADRYRTRGVGARLIALAKTVDRRTRREPNMRPPSPVSQDRRPLLDKLWEITLDLGRKPDRGEVDTADEIVKELGSLNRANRALDCLYDRTQLERATAARTDDLRVFFAMQIFVKRPPYRTLEPRLQRDIKAFFGDYERARSAGMSLLQDAASTDQISAACKYSAEIGLGWLDPEGALIFQKQIVDRLSPVLRVYVGCGLLLYRDASEVQLIKIHALSGKLTLMEFDNFWSALPSMTRRTKINIRRQHYDIFEYSGEYEKPLLYTKSRYLSDEDPCYADQYAFDQALERLALFDPLGYGISAHVLGDELERRRLSIEGFSLVPSKTIPSLDQPCGANFIFRDFIECGATEQRVRVDNTPRRAETYNALHNLAIAVLDPIIDYFGGIRLTYGFCSHILGKHISHGIAPKLDQHAAEEIGPTGAKICGRGGAACDFIVDDEDMQEVALWIMSNLPFDRLYFYGRNRPIHVSYAARPSRLAYEMRTTSEGRRIPRALVPGGIAP</sequence>
<gene>
    <name evidence="1" type="ORF">SAMN05445850_1789</name>
</gene>